<reference evidence="2 3" key="1">
    <citation type="journal article" date="2016" name="Nat. Commun.">
        <title>Thousands of microbial genomes shed light on interconnected biogeochemical processes in an aquifer system.</title>
        <authorList>
            <person name="Anantharaman K."/>
            <person name="Brown C.T."/>
            <person name="Hug L.A."/>
            <person name="Sharon I."/>
            <person name="Castelle C.J."/>
            <person name="Probst A.J."/>
            <person name="Thomas B.C."/>
            <person name="Singh A."/>
            <person name="Wilkins M.J."/>
            <person name="Karaoz U."/>
            <person name="Brodie E.L."/>
            <person name="Williams K.H."/>
            <person name="Hubbard S.S."/>
            <person name="Banfield J.F."/>
        </authorList>
    </citation>
    <scope>NUCLEOTIDE SEQUENCE [LARGE SCALE GENOMIC DNA]</scope>
</reference>
<dbReference type="SUPFAM" id="SSF52821">
    <property type="entry name" value="Rhodanese/Cell cycle control phosphatase"/>
    <property type="match status" value="1"/>
</dbReference>
<comment type="caution">
    <text evidence="2">The sequence shown here is derived from an EMBL/GenBank/DDBJ whole genome shotgun (WGS) entry which is preliminary data.</text>
</comment>
<dbReference type="SMART" id="SM00450">
    <property type="entry name" value="RHOD"/>
    <property type="match status" value="1"/>
</dbReference>
<dbReference type="PANTHER" id="PTHR43031:SF17">
    <property type="entry name" value="SULFURTRANSFERASE YTWF-RELATED"/>
    <property type="match status" value="1"/>
</dbReference>
<dbReference type="PANTHER" id="PTHR43031">
    <property type="entry name" value="FAD-DEPENDENT OXIDOREDUCTASE"/>
    <property type="match status" value="1"/>
</dbReference>
<evidence type="ECO:0000313" key="2">
    <source>
        <dbReference type="EMBL" id="OGI41477.1"/>
    </source>
</evidence>
<dbReference type="Proteomes" id="UP000178379">
    <property type="component" value="Unassembled WGS sequence"/>
</dbReference>
<dbReference type="InterPro" id="IPR050229">
    <property type="entry name" value="GlpE_sulfurtransferase"/>
</dbReference>
<dbReference type="InterPro" id="IPR036873">
    <property type="entry name" value="Rhodanese-like_dom_sf"/>
</dbReference>
<dbReference type="PROSITE" id="PS50206">
    <property type="entry name" value="RHODANESE_3"/>
    <property type="match status" value="1"/>
</dbReference>
<organism evidence="2 3">
    <name type="scientific">Candidatus Muproteobacteria bacterium RBG_16_62_13</name>
    <dbReference type="NCBI Taxonomy" id="1817756"/>
    <lineage>
        <taxon>Bacteria</taxon>
        <taxon>Pseudomonadati</taxon>
        <taxon>Pseudomonadota</taxon>
        <taxon>Candidatus Muproteobacteria</taxon>
    </lineage>
</organism>
<proteinExistence type="predicted"/>
<feature type="domain" description="Rhodanese" evidence="1">
    <location>
        <begin position="16"/>
        <end position="104"/>
    </location>
</feature>
<dbReference type="AlphaFoldDB" id="A0A1F6T8K7"/>
<dbReference type="InterPro" id="IPR001763">
    <property type="entry name" value="Rhodanese-like_dom"/>
</dbReference>
<gene>
    <name evidence="2" type="ORF">A2140_05600</name>
</gene>
<sequence length="124" mass="14144">MVPQLTPHELHERLGRGEKPFILDVREGWELAICQMPGATHVPMRQIQQRAAELPRDTEIVVMCHHGVRSQHVAQYLQQLGFEKLLNLAGGIADGIEARGMRHGWRDYAFAAWSRDVDPHTPTY</sequence>
<evidence type="ECO:0000259" key="1">
    <source>
        <dbReference type="PROSITE" id="PS50206"/>
    </source>
</evidence>
<dbReference type="EMBL" id="MFSQ01000010">
    <property type="protein sequence ID" value="OGI41477.1"/>
    <property type="molecule type" value="Genomic_DNA"/>
</dbReference>
<dbReference type="Pfam" id="PF00581">
    <property type="entry name" value="Rhodanese"/>
    <property type="match status" value="1"/>
</dbReference>
<name>A0A1F6T8K7_9PROT</name>
<dbReference type="STRING" id="1817756.A2140_05600"/>
<evidence type="ECO:0000313" key="3">
    <source>
        <dbReference type="Proteomes" id="UP000178379"/>
    </source>
</evidence>
<protein>
    <recommendedName>
        <fullName evidence="1">Rhodanese domain-containing protein</fullName>
    </recommendedName>
</protein>
<accession>A0A1F6T8K7</accession>
<dbReference type="Gene3D" id="3.40.250.10">
    <property type="entry name" value="Rhodanese-like domain"/>
    <property type="match status" value="1"/>
</dbReference>